<keyword evidence="3" id="KW-1185">Reference proteome</keyword>
<dbReference type="Pfam" id="PF02342">
    <property type="entry name" value="TerD"/>
    <property type="match status" value="1"/>
</dbReference>
<feature type="domain" description="TerD" evidence="1">
    <location>
        <begin position="1"/>
        <end position="189"/>
    </location>
</feature>
<dbReference type="InterPro" id="IPR003325">
    <property type="entry name" value="TerD"/>
</dbReference>
<gene>
    <name evidence="2" type="ORF">IQ235_00510</name>
</gene>
<sequence>MSIRLNKGGKIDLNKATPSLRYVGIGLGWDINENQGSNFEFDLDASVFMLGANRKIPNEQFFIFYNNLKSPDGAIEHFGDNRTGVGGGDDETIEIDLKKVSPQIEEILFVVTIHDSQTRNQNFRQVQNSFIRLYDATTEKEVMKYELDEVFSQETAIEFGRLYQHNRQWQFQAIGQGYTDGLQGFVNRYAS</sequence>
<dbReference type="Proteomes" id="UP000621799">
    <property type="component" value="Unassembled WGS sequence"/>
</dbReference>
<dbReference type="CDD" id="cd06974">
    <property type="entry name" value="TerD_like"/>
    <property type="match status" value="1"/>
</dbReference>
<evidence type="ECO:0000313" key="3">
    <source>
        <dbReference type="Proteomes" id="UP000621799"/>
    </source>
</evidence>
<reference evidence="2" key="1">
    <citation type="submission" date="2020-10" db="EMBL/GenBank/DDBJ databases">
        <authorList>
            <person name="Castelo-Branco R."/>
            <person name="Eusebio N."/>
            <person name="Adriana R."/>
            <person name="Vieira A."/>
            <person name="Brugerolle De Fraissinette N."/>
            <person name="Rezende De Castro R."/>
            <person name="Schneider M.P."/>
            <person name="Vasconcelos V."/>
            <person name="Leao P.N."/>
        </authorList>
    </citation>
    <scope>NUCLEOTIDE SEQUENCE</scope>
    <source>
        <strain evidence="2">LEGE 11467</strain>
    </source>
</reference>
<accession>A0A928Z5G3</accession>
<dbReference type="PANTHER" id="PTHR32097:SF17">
    <property type="entry name" value="CAMP-BINDING PROTEIN 1-RELATED"/>
    <property type="match status" value="1"/>
</dbReference>
<dbReference type="AlphaFoldDB" id="A0A928Z5G3"/>
<dbReference type="RefSeq" id="WP_264319541.1">
    <property type="nucleotide sequence ID" value="NZ_JADEXN010000004.1"/>
</dbReference>
<evidence type="ECO:0000259" key="1">
    <source>
        <dbReference type="Pfam" id="PF02342"/>
    </source>
</evidence>
<comment type="caution">
    <text evidence="2">The sequence shown here is derived from an EMBL/GenBank/DDBJ whole genome shotgun (WGS) entry which is preliminary data.</text>
</comment>
<evidence type="ECO:0000313" key="2">
    <source>
        <dbReference type="EMBL" id="MBE9039277.1"/>
    </source>
</evidence>
<protein>
    <submittedName>
        <fullName evidence="2">TerD family protein</fullName>
    </submittedName>
</protein>
<dbReference type="Gene3D" id="2.60.60.30">
    <property type="entry name" value="sav2460 like domains"/>
    <property type="match status" value="1"/>
</dbReference>
<organism evidence="2 3">
    <name type="scientific">Zarconia navalis LEGE 11467</name>
    <dbReference type="NCBI Taxonomy" id="1828826"/>
    <lineage>
        <taxon>Bacteria</taxon>
        <taxon>Bacillati</taxon>
        <taxon>Cyanobacteriota</taxon>
        <taxon>Cyanophyceae</taxon>
        <taxon>Oscillatoriophycideae</taxon>
        <taxon>Oscillatoriales</taxon>
        <taxon>Oscillatoriales incertae sedis</taxon>
        <taxon>Zarconia</taxon>
        <taxon>Zarconia navalis</taxon>
    </lineage>
</organism>
<dbReference type="InterPro" id="IPR051324">
    <property type="entry name" value="Stress/Tellurium_Resist"/>
</dbReference>
<dbReference type="PANTHER" id="PTHR32097">
    <property type="entry name" value="CAMP-BINDING PROTEIN 1-RELATED"/>
    <property type="match status" value="1"/>
</dbReference>
<name>A0A928Z5G3_9CYAN</name>
<dbReference type="EMBL" id="JADEXN010000004">
    <property type="protein sequence ID" value="MBE9039277.1"/>
    <property type="molecule type" value="Genomic_DNA"/>
</dbReference>
<proteinExistence type="predicted"/>